<reference evidence="1 2" key="1">
    <citation type="submission" date="2011-08" db="EMBL/GenBank/DDBJ databases">
        <authorList>
            <person name="Weinstock G."/>
            <person name="Sodergren E."/>
            <person name="Clifton S."/>
            <person name="Fulton L."/>
            <person name="Fulton B."/>
            <person name="Courtney L."/>
            <person name="Fronick C."/>
            <person name="Harrison M."/>
            <person name="Strong C."/>
            <person name="Farmer C."/>
            <person name="Delahaunty K."/>
            <person name="Markovic C."/>
            <person name="Hall O."/>
            <person name="Minx P."/>
            <person name="Tomlinson C."/>
            <person name="Mitreva M."/>
            <person name="Hou S."/>
            <person name="Chen J."/>
            <person name="Wollam A."/>
            <person name="Pepin K.H."/>
            <person name="Johnson M."/>
            <person name="Bhonagiri V."/>
            <person name="Zhang X."/>
            <person name="Suruliraj S."/>
            <person name="Warren W."/>
            <person name="Chinwalla A."/>
            <person name="Mardis E.R."/>
            <person name="Wilson R.K."/>
        </authorList>
    </citation>
    <scope>NUCLEOTIDE SEQUENCE [LARGE SCALE GENOMIC DNA]</scope>
    <source>
        <strain evidence="1 2">F0432</strain>
    </source>
</reference>
<evidence type="ECO:0000313" key="1">
    <source>
        <dbReference type="EMBL" id="EHM55503.1"/>
    </source>
</evidence>
<comment type="caution">
    <text evidence="1">The sequence shown here is derived from an EMBL/GenBank/DDBJ whole genome shotgun (WGS) entry which is preliminary data.</text>
</comment>
<protein>
    <submittedName>
        <fullName evidence="1">Uncharacterized protein</fullName>
    </submittedName>
</protein>
<dbReference type="Proteomes" id="UP000004750">
    <property type="component" value="Unassembled WGS sequence"/>
</dbReference>
<dbReference type="EMBL" id="AGCM01000034">
    <property type="protein sequence ID" value="EHM55503.1"/>
    <property type="molecule type" value="Genomic_DNA"/>
</dbReference>
<evidence type="ECO:0000313" key="2">
    <source>
        <dbReference type="Proteomes" id="UP000004750"/>
    </source>
</evidence>
<proteinExistence type="predicted"/>
<name>G9ZD39_9GAMM</name>
<accession>G9ZD39</accession>
<organism evidence="1 2">
    <name type="scientific">Cardiobacterium valvarum F0432</name>
    <dbReference type="NCBI Taxonomy" id="797473"/>
    <lineage>
        <taxon>Bacteria</taxon>
        <taxon>Pseudomonadati</taxon>
        <taxon>Pseudomonadota</taxon>
        <taxon>Gammaproteobacteria</taxon>
        <taxon>Cardiobacteriales</taxon>
        <taxon>Cardiobacteriaceae</taxon>
        <taxon>Cardiobacterium</taxon>
    </lineage>
</organism>
<sequence length="128" mass="13422">MARLVKQHAGVGFAQGVVAVGARAVDDAVNVAAKFTRDEPQFVVNTGECGFIKGAVRNAALVGADADANAGLGEAGDTAQGIGEEAQFFGAGDTSGFVEDAITVEEDEFFVHIYHGITGCYRNWRREV</sequence>
<dbReference type="HOGENOM" id="CLU_1955658_0_0_6"/>
<dbReference type="AlphaFoldDB" id="G9ZD39"/>
<gene>
    <name evidence="1" type="ORF">HMPREF9080_00671</name>
</gene>
<dbReference type="STRING" id="797473.HMPREF9080_00671"/>